<gene>
    <name evidence="2" type="ORF">B0T20DRAFT_117865</name>
</gene>
<evidence type="ECO:0000313" key="2">
    <source>
        <dbReference type="EMBL" id="KAK3401581.1"/>
    </source>
</evidence>
<dbReference type="Proteomes" id="UP001281003">
    <property type="component" value="Unassembled WGS sequence"/>
</dbReference>
<dbReference type="AlphaFoldDB" id="A0AAE0PKB9"/>
<sequence>MLLVCLTPIHAGIVATDPRPSNRLTHVYHRDITNDRDCPTQPSFPKAPTARYVCTYVHTPPPHLMTNSLTYAWCACCSPSRGGIRASRLSGRSSYPQGDPILLASTDREVAGSSSLRIASNHSDLYLGHSLSGNCGEPYCGERNLSTAGDETCRQGRKGDKKVEKLINWREAGVISPFHSDKGSSPSSLPSPRRLPSISNIREPPLHSSYPN</sequence>
<feature type="compositionally biased region" description="Low complexity" evidence="1">
    <location>
        <begin position="184"/>
        <end position="197"/>
    </location>
</feature>
<feature type="region of interest" description="Disordered" evidence="1">
    <location>
        <begin position="176"/>
        <end position="212"/>
    </location>
</feature>
<reference evidence="2" key="1">
    <citation type="journal article" date="2023" name="Mol. Phylogenet. Evol.">
        <title>Genome-scale phylogeny and comparative genomics of the fungal order Sordariales.</title>
        <authorList>
            <person name="Hensen N."/>
            <person name="Bonometti L."/>
            <person name="Westerberg I."/>
            <person name="Brannstrom I.O."/>
            <person name="Guillou S."/>
            <person name="Cros-Aarteil S."/>
            <person name="Calhoun S."/>
            <person name="Haridas S."/>
            <person name="Kuo A."/>
            <person name="Mondo S."/>
            <person name="Pangilinan J."/>
            <person name="Riley R."/>
            <person name="LaButti K."/>
            <person name="Andreopoulos B."/>
            <person name="Lipzen A."/>
            <person name="Chen C."/>
            <person name="Yan M."/>
            <person name="Daum C."/>
            <person name="Ng V."/>
            <person name="Clum A."/>
            <person name="Steindorff A."/>
            <person name="Ohm R.A."/>
            <person name="Martin F."/>
            <person name="Silar P."/>
            <person name="Natvig D.O."/>
            <person name="Lalanne C."/>
            <person name="Gautier V."/>
            <person name="Ament-Velasquez S.L."/>
            <person name="Kruys A."/>
            <person name="Hutchinson M.I."/>
            <person name="Powell A.J."/>
            <person name="Barry K."/>
            <person name="Miller A.N."/>
            <person name="Grigoriev I.V."/>
            <person name="Debuchy R."/>
            <person name="Gladieux P."/>
            <person name="Hiltunen Thoren M."/>
            <person name="Johannesson H."/>
        </authorList>
    </citation>
    <scope>NUCLEOTIDE SEQUENCE</scope>
    <source>
        <strain evidence="2">FGSC 1904</strain>
    </source>
</reference>
<evidence type="ECO:0000313" key="3">
    <source>
        <dbReference type="Proteomes" id="UP001281003"/>
    </source>
</evidence>
<accession>A0AAE0PKB9</accession>
<comment type="caution">
    <text evidence="2">The sequence shown here is derived from an EMBL/GenBank/DDBJ whole genome shotgun (WGS) entry which is preliminary data.</text>
</comment>
<protein>
    <submittedName>
        <fullName evidence="2">Uncharacterized protein</fullName>
    </submittedName>
</protein>
<dbReference type="EMBL" id="JAUTDP010000002">
    <property type="protein sequence ID" value="KAK3401581.1"/>
    <property type="molecule type" value="Genomic_DNA"/>
</dbReference>
<keyword evidence="3" id="KW-1185">Reference proteome</keyword>
<proteinExistence type="predicted"/>
<reference evidence="2" key="2">
    <citation type="submission" date="2023-07" db="EMBL/GenBank/DDBJ databases">
        <authorList>
            <consortium name="Lawrence Berkeley National Laboratory"/>
            <person name="Haridas S."/>
            <person name="Hensen N."/>
            <person name="Bonometti L."/>
            <person name="Westerberg I."/>
            <person name="Brannstrom I.O."/>
            <person name="Guillou S."/>
            <person name="Cros-Aarteil S."/>
            <person name="Calhoun S."/>
            <person name="Kuo A."/>
            <person name="Mondo S."/>
            <person name="Pangilinan J."/>
            <person name="Riley R."/>
            <person name="LaButti K."/>
            <person name="Andreopoulos B."/>
            <person name="Lipzen A."/>
            <person name="Chen C."/>
            <person name="Yanf M."/>
            <person name="Daum C."/>
            <person name="Ng V."/>
            <person name="Clum A."/>
            <person name="Steindorff A."/>
            <person name="Ohm R."/>
            <person name="Martin F."/>
            <person name="Silar P."/>
            <person name="Natvig D."/>
            <person name="Lalanne C."/>
            <person name="Gautier V."/>
            <person name="Ament-velasquez S.L."/>
            <person name="Kruys A."/>
            <person name="Hutchinson M.I."/>
            <person name="Powell A.J."/>
            <person name="Barry K."/>
            <person name="Miller A.N."/>
            <person name="Grigoriev I.V."/>
            <person name="Debuchy R."/>
            <person name="Gladieux P."/>
            <person name="Thoren M.H."/>
            <person name="Johannesson H."/>
        </authorList>
    </citation>
    <scope>NUCLEOTIDE SEQUENCE</scope>
    <source>
        <strain evidence="2">FGSC 1904</strain>
    </source>
</reference>
<name>A0AAE0PKB9_SORBR</name>
<organism evidence="2 3">
    <name type="scientific">Sordaria brevicollis</name>
    <dbReference type="NCBI Taxonomy" id="83679"/>
    <lineage>
        <taxon>Eukaryota</taxon>
        <taxon>Fungi</taxon>
        <taxon>Dikarya</taxon>
        <taxon>Ascomycota</taxon>
        <taxon>Pezizomycotina</taxon>
        <taxon>Sordariomycetes</taxon>
        <taxon>Sordariomycetidae</taxon>
        <taxon>Sordariales</taxon>
        <taxon>Sordariaceae</taxon>
        <taxon>Sordaria</taxon>
    </lineage>
</organism>
<evidence type="ECO:0000256" key="1">
    <source>
        <dbReference type="SAM" id="MobiDB-lite"/>
    </source>
</evidence>